<dbReference type="OrthoDB" id="26855at2"/>
<keyword evidence="4" id="KW-1185">Reference proteome</keyword>
<protein>
    <submittedName>
        <fullName evidence="3">Lysophospholipase L1-like esterase</fullName>
    </submittedName>
</protein>
<keyword evidence="1" id="KW-0732">Signal</keyword>
<dbReference type="AlphaFoldDB" id="A0A318XJP1"/>
<dbReference type="RefSeq" id="WP_133250188.1">
    <property type="nucleotide sequence ID" value="NZ_QKMR01000011.1"/>
</dbReference>
<evidence type="ECO:0000256" key="1">
    <source>
        <dbReference type="SAM" id="SignalP"/>
    </source>
</evidence>
<evidence type="ECO:0000313" key="4">
    <source>
        <dbReference type="Proteomes" id="UP000248132"/>
    </source>
</evidence>
<feature type="domain" description="SGNH hydrolase-type esterase" evidence="2">
    <location>
        <begin position="52"/>
        <end position="297"/>
    </location>
</feature>
<feature type="chain" id="PRO_5016281660" evidence="1">
    <location>
        <begin position="27"/>
        <end position="388"/>
    </location>
</feature>
<evidence type="ECO:0000259" key="2">
    <source>
        <dbReference type="Pfam" id="PF13472"/>
    </source>
</evidence>
<dbReference type="Proteomes" id="UP000248132">
    <property type="component" value="Unassembled WGS sequence"/>
</dbReference>
<gene>
    <name evidence="3" type="ORF">LY28_02114</name>
</gene>
<dbReference type="PANTHER" id="PTHR30383:SF27">
    <property type="entry name" value="SPORE GERMINATION LIPASE LIPC"/>
    <property type="match status" value="1"/>
</dbReference>
<dbReference type="EMBL" id="QKMR01000011">
    <property type="protein sequence ID" value="PYG87444.1"/>
    <property type="molecule type" value="Genomic_DNA"/>
</dbReference>
<dbReference type="SUPFAM" id="SSF52266">
    <property type="entry name" value="SGNH hydrolase"/>
    <property type="match status" value="1"/>
</dbReference>
<sequence length="388" mass="41332">MKKMKEMLSIVLGIASLIGVSLPAYAPNNVVEEIISTYIPVNEADGNSTYVALGDSITTGYGLESFDGNDIENKSSEKSFVNKLGNKLGKEAVNLGIDGIDSTRFLQVISNPVTEEQQAVISQIENAGIITISIGGNDVFLALAEVLNGKLGEGRSIFNATKQEILKVTVEFLFNKSAKDSLKEKVSAATETFVGNPANNKEGNFADIIKAVKKLNPDAQIIVQTIYKPYDLQITSFCNTAIEDMNAKIIKDSENGKNYLVADVYSAFEKAGSETALINADSGKTFDPHPTAKGHEVIYTVIAAALQNNTLPYRIKASIVNGKLTDKVLDGELILTVTPEEGYKVPKNISVAIGSDAKKTLAVDSNGKAAMPVADIGTDIAVSGICSN</sequence>
<proteinExistence type="predicted"/>
<dbReference type="Gene3D" id="3.40.50.1110">
    <property type="entry name" value="SGNH hydrolase"/>
    <property type="match status" value="1"/>
</dbReference>
<dbReference type="InterPro" id="IPR013830">
    <property type="entry name" value="SGNH_hydro"/>
</dbReference>
<dbReference type="Pfam" id="PF13472">
    <property type="entry name" value="Lipase_GDSL_2"/>
    <property type="match status" value="1"/>
</dbReference>
<dbReference type="InterPro" id="IPR051532">
    <property type="entry name" value="Ester_Hydrolysis_Enzymes"/>
</dbReference>
<evidence type="ECO:0000313" key="3">
    <source>
        <dbReference type="EMBL" id="PYG87444.1"/>
    </source>
</evidence>
<reference evidence="3 4" key="1">
    <citation type="submission" date="2018-06" db="EMBL/GenBank/DDBJ databases">
        <title>Genomic Encyclopedia of Type Strains, Phase I: the one thousand microbial genomes (KMG-I) project.</title>
        <authorList>
            <person name="Kyrpides N."/>
        </authorList>
    </citation>
    <scope>NUCLEOTIDE SEQUENCE [LARGE SCALE GENOMIC DNA]</scope>
    <source>
        <strain evidence="3 4">DSM 19573</strain>
    </source>
</reference>
<dbReference type="InterPro" id="IPR036514">
    <property type="entry name" value="SGNH_hydro_sf"/>
</dbReference>
<dbReference type="PANTHER" id="PTHR30383">
    <property type="entry name" value="THIOESTERASE 1/PROTEASE 1/LYSOPHOSPHOLIPASE L1"/>
    <property type="match status" value="1"/>
</dbReference>
<name>A0A318XJP1_9FIRM</name>
<accession>A0A318XJP1</accession>
<dbReference type="GO" id="GO:0004622">
    <property type="term" value="F:phosphatidylcholine lysophospholipase activity"/>
    <property type="evidence" value="ECO:0007669"/>
    <property type="project" value="TreeGrafter"/>
</dbReference>
<feature type="signal peptide" evidence="1">
    <location>
        <begin position="1"/>
        <end position="26"/>
    </location>
</feature>
<organism evidence="3 4">
    <name type="scientific">Ruminiclostridium sufflavum DSM 19573</name>
    <dbReference type="NCBI Taxonomy" id="1121337"/>
    <lineage>
        <taxon>Bacteria</taxon>
        <taxon>Bacillati</taxon>
        <taxon>Bacillota</taxon>
        <taxon>Clostridia</taxon>
        <taxon>Eubacteriales</taxon>
        <taxon>Oscillospiraceae</taxon>
        <taxon>Ruminiclostridium</taxon>
    </lineage>
</organism>
<comment type="caution">
    <text evidence="3">The sequence shown here is derived from an EMBL/GenBank/DDBJ whole genome shotgun (WGS) entry which is preliminary data.</text>
</comment>